<organism evidence="2 3">
    <name type="scientific">Sedimentitalea nanhaiensis</name>
    <dbReference type="NCBI Taxonomy" id="999627"/>
    <lineage>
        <taxon>Bacteria</taxon>
        <taxon>Pseudomonadati</taxon>
        <taxon>Pseudomonadota</taxon>
        <taxon>Alphaproteobacteria</taxon>
        <taxon>Rhodobacterales</taxon>
        <taxon>Paracoccaceae</taxon>
        <taxon>Sedimentitalea</taxon>
    </lineage>
</organism>
<feature type="transmembrane region" description="Helical" evidence="1">
    <location>
        <begin position="33"/>
        <end position="50"/>
    </location>
</feature>
<evidence type="ECO:0000313" key="2">
    <source>
        <dbReference type="EMBL" id="SFT98547.1"/>
    </source>
</evidence>
<sequence length="74" mass="7497">MEPDLALTLGVIVGVFSIPSILSAISGRRAPRAPALTILIAGGLILFALSTKPGGYRIDQIPDTVLGVIAGIAS</sequence>
<dbReference type="OrthoDB" id="7875801at2"/>
<keyword evidence="1" id="KW-1133">Transmembrane helix</keyword>
<dbReference type="eggNOG" id="ENOG50331YQ">
    <property type="taxonomic scope" value="Bacteria"/>
</dbReference>
<name>A0A1I7CGL2_9RHOB</name>
<keyword evidence="1" id="KW-0812">Transmembrane</keyword>
<dbReference type="Proteomes" id="UP000182466">
    <property type="component" value="Unassembled WGS sequence"/>
</dbReference>
<dbReference type="EMBL" id="FPAW01000016">
    <property type="protein sequence ID" value="SFT98547.1"/>
    <property type="molecule type" value="Genomic_DNA"/>
</dbReference>
<evidence type="ECO:0000256" key="1">
    <source>
        <dbReference type="SAM" id="Phobius"/>
    </source>
</evidence>
<evidence type="ECO:0008006" key="4">
    <source>
        <dbReference type="Google" id="ProtNLM"/>
    </source>
</evidence>
<keyword evidence="1" id="KW-0472">Membrane</keyword>
<dbReference type="STRING" id="999627.SAMN05216236_11696"/>
<dbReference type="AlphaFoldDB" id="A0A1I7CGL2"/>
<accession>A0A1I7CGL2</accession>
<reference evidence="2 3" key="1">
    <citation type="submission" date="2016-10" db="EMBL/GenBank/DDBJ databases">
        <authorList>
            <person name="de Groot N.N."/>
        </authorList>
    </citation>
    <scope>NUCLEOTIDE SEQUENCE [LARGE SCALE GENOMIC DNA]</scope>
    <source>
        <strain evidence="2 3">CGMCC 1.10959</strain>
    </source>
</reference>
<dbReference type="RefSeq" id="WP_027263383.1">
    <property type="nucleotide sequence ID" value="NZ_FPAW01000016.1"/>
</dbReference>
<gene>
    <name evidence="2" type="ORF">SAMN05216236_11696</name>
</gene>
<proteinExistence type="predicted"/>
<evidence type="ECO:0000313" key="3">
    <source>
        <dbReference type="Proteomes" id="UP000182466"/>
    </source>
</evidence>
<keyword evidence="3" id="KW-1185">Reference proteome</keyword>
<protein>
    <recommendedName>
        <fullName evidence="4">50S ribosomal protein L35</fullName>
    </recommendedName>
</protein>